<dbReference type="GeneID" id="30985987"/>
<accession>A0A1E4SCM5</accession>
<proteinExistence type="predicted"/>
<protein>
    <submittedName>
        <fullName evidence="1">Uncharacterized protein</fullName>
    </submittedName>
</protein>
<dbReference type="Proteomes" id="UP000094285">
    <property type="component" value="Unassembled WGS sequence"/>
</dbReference>
<sequence>MSQVVEKLTSTPFHSKSVDHILSYSYVDALVKFLLSFSLINYVYSQLAVPAWDLVNRNIVSANLFIYKPLARADAVVDQQVLSHLVDEVALGYPTKYAHHVNVTYLKPTNDYLYDRVVNKYLPVAEYKFDEGISEAHRLAAIVSQLVVRLRNQVSDKSQAISKNIVSTYNEEIKSVTQAEPTIYNNLTASYNTATKTLTSLNESHIKPLRAQTQEYVAEVASSTRSKADSLITDAKQTINPALTAANNKGHELLNGSTISASA</sequence>
<dbReference type="OrthoDB" id="4081031at2759"/>
<reference evidence="2" key="1">
    <citation type="submission" date="2016-05" db="EMBL/GenBank/DDBJ databases">
        <title>Comparative genomics of biotechnologically important yeasts.</title>
        <authorList>
            <consortium name="DOE Joint Genome Institute"/>
            <person name="Riley R."/>
            <person name="Haridas S."/>
            <person name="Wolfe K.H."/>
            <person name="Lopes M.R."/>
            <person name="Hittinger C.T."/>
            <person name="Goker M."/>
            <person name="Salamov A."/>
            <person name="Wisecaver J."/>
            <person name="Long T.M."/>
            <person name="Aerts A.L."/>
            <person name="Barry K."/>
            <person name="Choi C."/>
            <person name="Clum A."/>
            <person name="Coughlan A.Y."/>
            <person name="Deshpande S."/>
            <person name="Douglass A.P."/>
            <person name="Hanson S.J."/>
            <person name="Klenk H.-P."/>
            <person name="Labutti K."/>
            <person name="Lapidus A."/>
            <person name="Lindquist E."/>
            <person name="Lipzen A."/>
            <person name="Meier-Kolthoff J.P."/>
            <person name="Ohm R.A."/>
            <person name="Otillar R.P."/>
            <person name="Pangilinan J."/>
            <person name="Peng Y."/>
            <person name="Rokas A."/>
            <person name="Rosa C.A."/>
            <person name="Scheuner C."/>
            <person name="Sibirny A.A."/>
            <person name="Slot J.C."/>
            <person name="Stielow J.B."/>
            <person name="Sun H."/>
            <person name="Kurtzman C.P."/>
            <person name="Blackwell M."/>
            <person name="Grigoriev I.V."/>
            <person name="Jeffries T.W."/>
        </authorList>
    </citation>
    <scope>NUCLEOTIDE SEQUENCE [LARGE SCALE GENOMIC DNA]</scope>
    <source>
        <strain evidence="2">NRRL Y-17324</strain>
    </source>
</reference>
<evidence type="ECO:0000313" key="1">
    <source>
        <dbReference type="EMBL" id="ODV77216.1"/>
    </source>
</evidence>
<evidence type="ECO:0000313" key="2">
    <source>
        <dbReference type="Proteomes" id="UP000094285"/>
    </source>
</evidence>
<dbReference type="EMBL" id="KV453915">
    <property type="protein sequence ID" value="ODV77216.1"/>
    <property type="molecule type" value="Genomic_DNA"/>
</dbReference>
<dbReference type="AlphaFoldDB" id="A0A1E4SCM5"/>
<organism evidence="1 2">
    <name type="scientific">Suhomyces tanzawaensis NRRL Y-17324</name>
    <dbReference type="NCBI Taxonomy" id="984487"/>
    <lineage>
        <taxon>Eukaryota</taxon>
        <taxon>Fungi</taxon>
        <taxon>Dikarya</taxon>
        <taxon>Ascomycota</taxon>
        <taxon>Saccharomycotina</taxon>
        <taxon>Pichiomycetes</taxon>
        <taxon>Debaryomycetaceae</taxon>
        <taxon>Suhomyces</taxon>
    </lineage>
</organism>
<gene>
    <name evidence="1" type="ORF">CANTADRAFT_91685</name>
</gene>
<keyword evidence="2" id="KW-1185">Reference proteome</keyword>
<name>A0A1E4SCM5_9ASCO</name>
<dbReference type="RefSeq" id="XP_020062338.1">
    <property type="nucleotide sequence ID" value="XM_020211851.1"/>
</dbReference>